<dbReference type="RefSeq" id="WP_218576522.1">
    <property type="nucleotide sequence ID" value="NZ_JACADJ010000003.1"/>
</dbReference>
<comment type="caution">
    <text evidence="1">The sequence shown here is derived from an EMBL/GenBank/DDBJ whole genome shotgun (WGS) entry which is preliminary data.</text>
</comment>
<dbReference type="EMBL" id="JACADJ010000003">
    <property type="protein sequence ID" value="NWH03708.1"/>
    <property type="molecule type" value="Genomic_DNA"/>
</dbReference>
<dbReference type="AlphaFoldDB" id="A0A850T5W4"/>
<dbReference type="SUPFAM" id="SSF51126">
    <property type="entry name" value="Pectin lyase-like"/>
    <property type="match status" value="1"/>
</dbReference>
<keyword evidence="2" id="KW-1185">Reference proteome</keyword>
<evidence type="ECO:0000313" key="1">
    <source>
        <dbReference type="EMBL" id="NWH03708.1"/>
    </source>
</evidence>
<accession>A0A850T5W4</accession>
<protein>
    <submittedName>
        <fullName evidence="1">Uncharacterized protein</fullName>
    </submittedName>
</protein>
<name>A0A850T5W4_9BACT</name>
<dbReference type="Proteomes" id="UP000553343">
    <property type="component" value="Unassembled WGS sequence"/>
</dbReference>
<organism evidence="1 2">
    <name type="scientific">Desulfobacter latus</name>
    <dbReference type="NCBI Taxonomy" id="2292"/>
    <lineage>
        <taxon>Bacteria</taxon>
        <taxon>Pseudomonadati</taxon>
        <taxon>Thermodesulfobacteriota</taxon>
        <taxon>Desulfobacteria</taxon>
        <taxon>Desulfobacterales</taxon>
        <taxon>Desulfobacteraceae</taxon>
        <taxon>Desulfobacter</taxon>
    </lineage>
</organism>
<proteinExistence type="predicted"/>
<gene>
    <name evidence="1" type="ORF">HXW94_01630</name>
</gene>
<dbReference type="InterPro" id="IPR011330">
    <property type="entry name" value="Glyco_hydro/deAcase_b/a-brl"/>
</dbReference>
<dbReference type="GO" id="GO:0005975">
    <property type="term" value="P:carbohydrate metabolic process"/>
    <property type="evidence" value="ECO:0007669"/>
    <property type="project" value="InterPro"/>
</dbReference>
<dbReference type="SUPFAM" id="SSF88713">
    <property type="entry name" value="Glycoside hydrolase/deacetylase"/>
    <property type="match status" value="1"/>
</dbReference>
<reference evidence="1 2" key="1">
    <citation type="submission" date="2020-06" db="EMBL/GenBank/DDBJ databases">
        <title>High-quality draft genome of sulfate reducer Desulfobacter latus type strain AcrS2 isolated from marine sediment.</title>
        <authorList>
            <person name="Hoppe M."/>
            <person name="Larsen C.K."/>
            <person name="Marshall I.P.G."/>
            <person name="Schramm A."/>
            <person name="Marietou A.G."/>
        </authorList>
    </citation>
    <scope>NUCLEOTIDE SEQUENCE [LARGE SCALE GENOMIC DNA]</scope>
    <source>
        <strain evidence="1 2">AcRS2</strain>
    </source>
</reference>
<dbReference type="InterPro" id="IPR011050">
    <property type="entry name" value="Pectin_lyase_fold/virulence"/>
</dbReference>
<evidence type="ECO:0000313" key="2">
    <source>
        <dbReference type="Proteomes" id="UP000553343"/>
    </source>
</evidence>
<sequence length="718" mass="77253">MDGKDLSSWAFLGCSARKLAEEYGATLPDGTKFYVDSNRFDDCGDGKSWDTAKKTIAAALAMTKPNDIVEISGGRSGKKYQTNINTTAAFRIIRGSEEAGHDGLVTIDASSADDTGYYGKHKGTLENVDIIGTQTGRDCLRLTASHRFNKVRCYNASRGLSCTTSAASVFIFNRCEFSALAEQAVILGSAIPGSAVFVFNYCLFENNTFDAATIIVRSASSITFNNCSFVGNASKILNVAVGDTVITFNNPIIAANAGRKSDTKVITKELGFNGRITLNHPIILPSAKSCADDYTWDVDILKGGYTTKAPGWLSSRREGITSVIIDDYNNFSHWKDIADYATIKGVGTVLGIHAPDTVSVENYAEMATYVAAGHEIACHSRNHSILTTESGGLNAIDVTCTGTNPTIEITLDTSDDNSDNWYGTVVLREDGVLAGNKISITGTTSIGSLVARIKAQGGPTWNGTALNTNATGPTLAKCLLKGTFSVPSTLQFNQENYWYVEIAEAKTLIEAGIGGGYECRSWISPGNHTSRALRQYLMDDTTLFPGHFAKAGTTPFRLARSGTGGSRDLSAINLAMVDSPNLRDTLGSISANFERNTNAVGVYMAYEGIYSAAYAHGIDEITLQEWKDFIDRTLAITGMSIVTLGGLYDRITGSGLWTDDGDFMWSRVFSDDWQDMVRCDSVAVDGGGFVPALYGEEDPWGINWGDQLNIGRDQGADN</sequence>